<keyword evidence="2" id="KW-1185">Reference proteome</keyword>
<reference evidence="1 2" key="1">
    <citation type="submission" date="2024-06" db="EMBL/GenBank/DDBJ databases">
        <title>Sorghum-associated microbial communities from plants grown in Nebraska, USA.</title>
        <authorList>
            <person name="Schachtman D."/>
        </authorList>
    </citation>
    <scope>NUCLEOTIDE SEQUENCE [LARGE SCALE GENOMIC DNA]</scope>
    <source>
        <strain evidence="1 2">2709</strain>
    </source>
</reference>
<protein>
    <recommendedName>
        <fullName evidence="3">Lipoprotein</fullName>
    </recommendedName>
</protein>
<comment type="caution">
    <text evidence="1">The sequence shown here is derived from an EMBL/GenBank/DDBJ whole genome shotgun (WGS) entry which is preliminary data.</text>
</comment>
<gene>
    <name evidence="1" type="ORF">ABIE13_001484</name>
</gene>
<dbReference type="EMBL" id="JBEPSH010000003">
    <property type="protein sequence ID" value="MET4576375.1"/>
    <property type="molecule type" value="Genomic_DNA"/>
</dbReference>
<dbReference type="Proteomes" id="UP001549320">
    <property type="component" value="Unassembled WGS sequence"/>
</dbReference>
<evidence type="ECO:0008006" key="3">
    <source>
        <dbReference type="Google" id="ProtNLM"/>
    </source>
</evidence>
<organism evidence="1 2">
    <name type="scientific">Ottowia thiooxydans</name>
    <dbReference type="NCBI Taxonomy" id="219182"/>
    <lineage>
        <taxon>Bacteria</taxon>
        <taxon>Pseudomonadati</taxon>
        <taxon>Pseudomonadota</taxon>
        <taxon>Betaproteobacteria</taxon>
        <taxon>Burkholderiales</taxon>
        <taxon>Comamonadaceae</taxon>
        <taxon>Ottowia</taxon>
    </lineage>
</organism>
<name>A0ABV2Q6T0_9BURK</name>
<proteinExistence type="predicted"/>
<evidence type="ECO:0000313" key="2">
    <source>
        <dbReference type="Proteomes" id="UP001549320"/>
    </source>
</evidence>
<sequence length="248" mass="27887">MRNFVIIICLAIFCSACSNQIGRKTYEISTAAPDIVTSAEMRWNGDILFTGVYCATAPMPELATKHTARMYSNNRIYLGTVYYPNNLMVAVAFSKFPKSITSEEHIAAQFELNSKAFASHSIVQPDQHHLSLNQTDFGSTIRLMHKNIEAHPEGGPFPLIINTYSTLNDSFQSMAVRQIFARDDDLFEVAAIQTKPEAGFTVSEAEIESQLNSFVKDLTSSLQRCTRSMRERIKTSVGKRPFKYSFSR</sequence>
<dbReference type="RefSeq" id="WP_354442461.1">
    <property type="nucleotide sequence ID" value="NZ_JBEPSH010000003.1"/>
</dbReference>
<evidence type="ECO:0000313" key="1">
    <source>
        <dbReference type="EMBL" id="MET4576375.1"/>
    </source>
</evidence>
<accession>A0ABV2Q6T0</accession>